<dbReference type="Pfam" id="PF24284">
    <property type="entry name" value="DUF7472"/>
    <property type="match status" value="1"/>
</dbReference>
<evidence type="ECO:0000313" key="3">
    <source>
        <dbReference type="Proteomes" id="UP001596414"/>
    </source>
</evidence>
<gene>
    <name evidence="2" type="ORF">ACFQJ7_05265</name>
</gene>
<sequence length="202" mass="20707">MGGINTVANKRFEALLAVPVKSASMDVDRKTVVQIVVSVAAVALFITGLVVVTGAYGETVTVGPDDEEGQLTGELSGEFDGTLETAENGTAVTGFSGEYENGIIGPVDGQAEGSVTEDGVFTGQFNGSISGAIDGTVTGTMNGTVEDGSFDGTFDGVAEGKTQTKLTSDGGLFIIGLIGSFIVALPLLGYLIERHDFEEKPE</sequence>
<organism evidence="2 3">
    <name type="scientific">Halovenus rubra</name>
    <dbReference type="NCBI Taxonomy" id="869890"/>
    <lineage>
        <taxon>Archaea</taxon>
        <taxon>Methanobacteriati</taxon>
        <taxon>Methanobacteriota</taxon>
        <taxon>Stenosarchaea group</taxon>
        <taxon>Halobacteria</taxon>
        <taxon>Halobacteriales</taxon>
        <taxon>Haloarculaceae</taxon>
        <taxon>Halovenus</taxon>
    </lineage>
</organism>
<dbReference type="AlphaFoldDB" id="A0ABD5X7C4"/>
<feature type="transmembrane region" description="Helical" evidence="1">
    <location>
        <begin position="171"/>
        <end position="192"/>
    </location>
</feature>
<dbReference type="EMBL" id="JBHSZQ010000004">
    <property type="protein sequence ID" value="MFC7125449.1"/>
    <property type="molecule type" value="Genomic_DNA"/>
</dbReference>
<keyword evidence="1" id="KW-0812">Transmembrane</keyword>
<protein>
    <submittedName>
        <fullName evidence="2">Uncharacterized protein</fullName>
    </submittedName>
</protein>
<reference evidence="2 3" key="1">
    <citation type="journal article" date="2014" name="Int. J. Syst. Evol. Microbiol.">
        <title>Complete genome sequence of Corynebacterium casei LMG S-19264T (=DSM 44701T), isolated from a smear-ripened cheese.</title>
        <authorList>
            <consortium name="US DOE Joint Genome Institute (JGI-PGF)"/>
            <person name="Walter F."/>
            <person name="Albersmeier A."/>
            <person name="Kalinowski J."/>
            <person name="Ruckert C."/>
        </authorList>
    </citation>
    <scope>NUCLEOTIDE SEQUENCE [LARGE SCALE GENOMIC DNA]</scope>
    <source>
        <strain evidence="2 3">CGMCC 4.7215</strain>
    </source>
</reference>
<keyword evidence="1" id="KW-0472">Membrane</keyword>
<accession>A0ABD5X7C4</accession>
<proteinExistence type="predicted"/>
<dbReference type="Proteomes" id="UP001596414">
    <property type="component" value="Unassembled WGS sequence"/>
</dbReference>
<keyword evidence="1" id="KW-1133">Transmembrane helix</keyword>
<dbReference type="RefSeq" id="WP_267636445.1">
    <property type="nucleotide sequence ID" value="NZ_JAODIY010000004.1"/>
</dbReference>
<feature type="transmembrane region" description="Helical" evidence="1">
    <location>
        <begin position="31"/>
        <end position="56"/>
    </location>
</feature>
<comment type="caution">
    <text evidence="2">The sequence shown here is derived from an EMBL/GenBank/DDBJ whole genome shotgun (WGS) entry which is preliminary data.</text>
</comment>
<name>A0ABD5X7C4_9EURY</name>
<evidence type="ECO:0000256" key="1">
    <source>
        <dbReference type="SAM" id="Phobius"/>
    </source>
</evidence>
<dbReference type="InterPro" id="IPR055895">
    <property type="entry name" value="DUF7472"/>
</dbReference>
<evidence type="ECO:0000313" key="2">
    <source>
        <dbReference type="EMBL" id="MFC7125449.1"/>
    </source>
</evidence>